<dbReference type="EMBL" id="BARV01011777">
    <property type="protein sequence ID" value="GAI12046.1"/>
    <property type="molecule type" value="Genomic_DNA"/>
</dbReference>
<evidence type="ECO:0008006" key="3">
    <source>
        <dbReference type="Google" id="ProtNLM"/>
    </source>
</evidence>
<organism evidence="2">
    <name type="scientific">marine sediment metagenome</name>
    <dbReference type="NCBI Taxonomy" id="412755"/>
    <lineage>
        <taxon>unclassified sequences</taxon>
        <taxon>metagenomes</taxon>
        <taxon>ecological metagenomes</taxon>
    </lineage>
</organism>
<dbReference type="InterPro" id="IPR003847">
    <property type="entry name" value="Put_antitoxin"/>
</dbReference>
<gene>
    <name evidence="2" type="ORF">S06H3_22153</name>
</gene>
<proteinExistence type="predicted"/>
<dbReference type="Pfam" id="PF02697">
    <property type="entry name" value="VAPB_antitox"/>
    <property type="match status" value="1"/>
</dbReference>
<protein>
    <recommendedName>
        <fullName evidence="3">CopG family transcriptional regulator</fullName>
    </recommendedName>
</protein>
<reference evidence="2" key="1">
    <citation type="journal article" date="2014" name="Front. Microbiol.">
        <title>High frequency of phylogenetically diverse reductive dehalogenase-homologous genes in deep subseafloor sedimentary metagenomes.</title>
        <authorList>
            <person name="Kawai M."/>
            <person name="Futagami T."/>
            <person name="Toyoda A."/>
            <person name="Takaki Y."/>
            <person name="Nishi S."/>
            <person name="Hori S."/>
            <person name="Arai W."/>
            <person name="Tsubouchi T."/>
            <person name="Morono Y."/>
            <person name="Uchiyama I."/>
            <person name="Ito T."/>
            <person name="Fujiyama A."/>
            <person name="Inagaki F."/>
            <person name="Takami H."/>
        </authorList>
    </citation>
    <scope>NUCLEOTIDE SEQUENCE</scope>
    <source>
        <strain evidence="2">Expedition CK06-06</strain>
    </source>
</reference>
<comment type="caution">
    <text evidence="2">The sequence shown here is derived from an EMBL/GenBank/DDBJ whole genome shotgun (WGS) entry which is preliminary data.</text>
</comment>
<accession>X1M1X5</accession>
<sequence>MKKYSTISVPAEIKSRLEKAKGKLEWGEFILKLYTEAHLLKSKKAFEKLTGSLTEEDLKNMTESSKEFREKFAFR</sequence>
<name>X1M1X5_9ZZZZ</name>
<evidence type="ECO:0000256" key="1">
    <source>
        <dbReference type="ARBA" id="ARBA00022649"/>
    </source>
</evidence>
<evidence type="ECO:0000313" key="2">
    <source>
        <dbReference type="EMBL" id="GAI12046.1"/>
    </source>
</evidence>
<dbReference type="AlphaFoldDB" id="X1M1X5"/>
<keyword evidence="1" id="KW-1277">Toxin-antitoxin system</keyword>